<evidence type="ECO:0000259" key="6">
    <source>
        <dbReference type="PROSITE" id="PS50928"/>
    </source>
</evidence>
<evidence type="ECO:0000256" key="4">
    <source>
        <dbReference type="ARBA" id="ARBA00023136"/>
    </source>
</evidence>
<dbReference type="PANTHER" id="PTHR43759:SF1">
    <property type="entry name" value="GLUCOSE IMPORT SYSTEM PERMEASE PROTEIN GLCT"/>
    <property type="match status" value="1"/>
</dbReference>
<evidence type="ECO:0000313" key="7">
    <source>
        <dbReference type="EMBL" id="TCL74112.1"/>
    </source>
</evidence>
<dbReference type="SUPFAM" id="SSF161098">
    <property type="entry name" value="MetI-like"/>
    <property type="match status" value="1"/>
</dbReference>
<comment type="caution">
    <text evidence="7">The sequence shown here is derived from an EMBL/GenBank/DDBJ whole genome shotgun (WGS) entry which is preliminary data.</text>
</comment>
<sequence>MLTRWIDKNLKFIFTLPAVIFVLVMIALPIVYTFRLSFFEWSMSNLTPPKWLGLNNYVELMQDQRFLMSVFRTLYFSVLALLFETVFGVAIALLLNRDFLGKNIVKTLFLLPMIATPVAVGLIWMLIYEPTIGFVNVVVKALGFQPLAWLGSPKTAFVSLLIVDIWEWTSMIALIVLAGLSALPHDPYESATVDGANGWQVLWKITIPLVSPTIMIAALLRLIDALKTFDIFYVTTQGGPDYASETVNILGYIQGFQYFTFGKASALLVIFFIIVLLISLGFIKVKNKVGVDF</sequence>
<evidence type="ECO:0000256" key="5">
    <source>
        <dbReference type="RuleBase" id="RU363032"/>
    </source>
</evidence>
<dbReference type="Pfam" id="PF00528">
    <property type="entry name" value="BPD_transp_1"/>
    <property type="match status" value="1"/>
</dbReference>
<dbReference type="Proteomes" id="UP000295008">
    <property type="component" value="Unassembled WGS sequence"/>
</dbReference>
<dbReference type="InterPro" id="IPR000515">
    <property type="entry name" value="MetI-like"/>
</dbReference>
<name>A0A4R1S6N8_HYDET</name>
<accession>A0A4R1S6N8</accession>
<organism evidence="7 8">
    <name type="scientific">Hydrogenispora ethanolica</name>
    <dbReference type="NCBI Taxonomy" id="1082276"/>
    <lineage>
        <taxon>Bacteria</taxon>
        <taxon>Bacillati</taxon>
        <taxon>Bacillota</taxon>
        <taxon>Hydrogenispora</taxon>
    </lineage>
</organism>
<dbReference type="EMBL" id="SLUN01000004">
    <property type="protein sequence ID" value="TCL74112.1"/>
    <property type="molecule type" value="Genomic_DNA"/>
</dbReference>
<evidence type="ECO:0000256" key="3">
    <source>
        <dbReference type="ARBA" id="ARBA00022989"/>
    </source>
</evidence>
<feature type="transmembrane region" description="Helical" evidence="5">
    <location>
        <begin position="74"/>
        <end position="95"/>
    </location>
</feature>
<dbReference type="GO" id="GO:0055085">
    <property type="term" value="P:transmembrane transport"/>
    <property type="evidence" value="ECO:0007669"/>
    <property type="project" value="InterPro"/>
</dbReference>
<protein>
    <submittedName>
        <fullName evidence="7">Carbohydrate ABC transporter membrane protein 1 (CUT1 family)</fullName>
    </submittedName>
</protein>
<evidence type="ECO:0000256" key="1">
    <source>
        <dbReference type="ARBA" id="ARBA00004141"/>
    </source>
</evidence>
<reference evidence="7 8" key="1">
    <citation type="submission" date="2019-03" db="EMBL/GenBank/DDBJ databases">
        <title>Genomic Encyclopedia of Type Strains, Phase IV (KMG-IV): sequencing the most valuable type-strain genomes for metagenomic binning, comparative biology and taxonomic classification.</title>
        <authorList>
            <person name="Goeker M."/>
        </authorList>
    </citation>
    <scope>NUCLEOTIDE SEQUENCE [LARGE SCALE GENOMIC DNA]</scope>
    <source>
        <strain evidence="7 8">LX-B</strain>
    </source>
</reference>
<dbReference type="Gene3D" id="1.10.3720.10">
    <property type="entry name" value="MetI-like"/>
    <property type="match status" value="1"/>
</dbReference>
<dbReference type="CDD" id="cd06261">
    <property type="entry name" value="TM_PBP2"/>
    <property type="match status" value="1"/>
</dbReference>
<dbReference type="InterPro" id="IPR035906">
    <property type="entry name" value="MetI-like_sf"/>
</dbReference>
<proteinExistence type="inferred from homology"/>
<keyword evidence="2 5" id="KW-0812">Transmembrane</keyword>
<keyword evidence="5" id="KW-0813">Transport</keyword>
<feature type="domain" description="ABC transmembrane type-1" evidence="6">
    <location>
        <begin position="70"/>
        <end position="282"/>
    </location>
</feature>
<feature type="transmembrane region" description="Helical" evidence="5">
    <location>
        <begin position="107"/>
        <end position="127"/>
    </location>
</feature>
<keyword evidence="4 5" id="KW-0472">Membrane</keyword>
<dbReference type="InterPro" id="IPR052730">
    <property type="entry name" value="Sugar_ABC_transporter"/>
</dbReference>
<feature type="transmembrane region" description="Helical" evidence="5">
    <location>
        <begin position="201"/>
        <end position="223"/>
    </location>
</feature>
<feature type="transmembrane region" description="Helical" evidence="5">
    <location>
        <begin position="157"/>
        <end position="181"/>
    </location>
</feature>
<gene>
    <name evidence="7" type="ORF">EDC14_100448</name>
</gene>
<dbReference type="AlphaFoldDB" id="A0A4R1S6N8"/>
<comment type="subcellular location">
    <subcellularLocation>
        <location evidence="5">Cell membrane</location>
        <topology evidence="5">Multi-pass membrane protein</topology>
    </subcellularLocation>
    <subcellularLocation>
        <location evidence="1">Membrane</location>
        <topology evidence="1">Multi-pass membrane protein</topology>
    </subcellularLocation>
</comment>
<feature type="transmembrane region" description="Helical" evidence="5">
    <location>
        <begin position="264"/>
        <end position="283"/>
    </location>
</feature>
<keyword evidence="3 5" id="KW-1133">Transmembrane helix</keyword>
<feature type="transmembrane region" description="Helical" evidence="5">
    <location>
        <begin position="12"/>
        <end position="34"/>
    </location>
</feature>
<evidence type="ECO:0000256" key="2">
    <source>
        <dbReference type="ARBA" id="ARBA00022692"/>
    </source>
</evidence>
<keyword evidence="8" id="KW-1185">Reference proteome</keyword>
<dbReference type="GO" id="GO:0005886">
    <property type="term" value="C:plasma membrane"/>
    <property type="evidence" value="ECO:0007669"/>
    <property type="project" value="UniProtKB-SubCell"/>
</dbReference>
<comment type="similarity">
    <text evidence="5">Belongs to the binding-protein-dependent transport system permease family.</text>
</comment>
<dbReference type="PANTHER" id="PTHR43759">
    <property type="entry name" value="TREHALOSE TRANSPORT SYSTEM PERMEASE PROTEIN SUGA"/>
    <property type="match status" value="1"/>
</dbReference>
<dbReference type="PROSITE" id="PS50928">
    <property type="entry name" value="ABC_TM1"/>
    <property type="match status" value="1"/>
</dbReference>
<dbReference type="OrthoDB" id="9788108at2"/>
<evidence type="ECO:0000313" key="8">
    <source>
        <dbReference type="Proteomes" id="UP000295008"/>
    </source>
</evidence>